<protein>
    <submittedName>
        <fullName evidence="6">Zinc ABC transporter substrate-binding protein</fullName>
    </submittedName>
</protein>
<evidence type="ECO:0000313" key="7">
    <source>
        <dbReference type="Proteomes" id="UP000824118"/>
    </source>
</evidence>
<dbReference type="PANTHER" id="PTHR42953:SF1">
    <property type="entry name" value="METAL-BINDING PROTEIN HI_0362-RELATED"/>
    <property type="match status" value="1"/>
</dbReference>
<dbReference type="Proteomes" id="UP000824118">
    <property type="component" value="Unassembled WGS sequence"/>
</dbReference>
<dbReference type="GO" id="GO:0030313">
    <property type="term" value="C:cell envelope"/>
    <property type="evidence" value="ECO:0007669"/>
    <property type="project" value="UniProtKB-SubCell"/>
</dbReference>
<proteinExistence type="inferred from homology"/>
<keyword evidence="4" id="KW-0732">Signal</keyword>
<comment type="caution">
    <text evidence="6">The sequence shown here is derived from an EMBL/GenBank/DDBJ whole genome shotgun (WGS) entry which is preliminary data.</text>
</comment>
<comment type="similarity">
    <text evidence="5">Belongs to the bacterial solute-binding protein 9 family.</text>
</comment>
<keyword evidence="3" id="KW-0479">Metal-binding</keyword>
<dbReference type="InterPro" id="IPR006128">
    <property type="entry name" value="Lipoprotein_PsaA-like"/>
</dbReference>
<dbReference type="PRINTS" id="PR00690">
    <property type="entry name" value="ADHESNFAMILY"/>
</dbReference>
<dbReference type="Pfam" id="PF01297">
    <property type="entry name" value="ZnuA"/>
    <property type="match status" value="1"/>
</dbReference>
<evidence type="ECO:0000256" key="2">
    <source>
        <dbReference type="ARBA" id="ARBA00022448"/>
    </source>
</evidence>
<organism evidence="6 7">
    <name type="scientific">Candidatus Limousia pullorum</name>
    <dbReference type="NCBI Taxonomy" id="2840860"/>
    <lineage>
        <taxon>Bacteria</taxon>
        <taxon>Bacillati</taxon>
        <taxon>Bacillota</taxon>
        <taxon>Clostridia</taxon>
        <taxon>Eubacteriales</taxon>
        <taxon>Oscillospiraceae</taxon>
        <taxon>Oscillospiraceae incertae sedis</taxon>
        <taxon>Candidatus Limousia</taxon>
    </lineage>
</organism>
<comment type="subcellular location">
    <subcellularLocation>
        <location evidence="1">Cell envelope</location>
    </subcellularLocation>
</comment>
<dbReference type="PRINTS" id="PR00691">
    <property type="entry name" value="ADHESINB"/>
</dbReference>
<dbReference type="InterPro" id="IPR006127">
    <property type="entry name" value="ZnuA-like"/>
</dbReference>
<dbReference type="Gene3D" id="3.40.50.1980">
    <property type="entry name" value="Nitrogenase molybdenum iron protein domain"/>
    <property type="match status" value="2"/>
</dbReference>
<dbReference type="GO" id="GO:0046872">
    <property type="term" value="F:metal ion binding"/>
    <property type="evidence" value="ECO:0007669"/>
    <property type="project" value="UniProtKB-KW"/>
</dbReference>
<evidence type="ECO:0000256" key="4">
    <source>
        <dbReference type="ARBA" id="ARBA00022729"/>
    </source>
</evidence>
<name>A0A9D1LYR7_9FIRM</name>
<evidence type="ECO:0000256" key="1">
    <source>
        <dbReference type="ARBA" id="ARBA00004196"/>
    </source>
</evidence>
<keyword evidence="2 5" id="KW-0813">Transport</keyword>
<dbReference type="GO" id="GO:0030001">
    <property type="term" value="P:metal ion transport"/>
    <property type="evidence" value="ECO:0007669"/>
    <property type="project" value="InterPro"/>
</dbReference>
<evidence type="ECO:0000313" key="6">
    <source>
        <dbReference type="EMBL" id="HIU50461.1"/>
    </source>
</evidence>
<dbReference type="AlphaFoldDB" id="A0A9D1LYR7"/>
<reference evidence="6" key="2">
    <citation type="journal article" date="2021" name="PeerJ">
        <title>Extensive microbial diversity within the chicken gut microbiome revealed by metagenomics and culture.</title>
        <authorList>
            <person name="Gilroy R."/>
            <person name="Ravi A."/>
            <person name="Getino M."/>
            <person name="Pursley I."/>
            <person name="Horton D.L."/>
            <person name="Alikhan N.F."/>
            <person name="Baker D."/>
            <person name="Gharbi K."/>
            <person name="Hall N."/>
            <person name="Watson M."/>
            <person name="Adriaenssens E.M."/>
            <person name="Foster-Nyarko E."/>
            <person name="Jarju S."/>
            <person name="Secka A."/>
            <person name="Antonio M."/>
            <person name="Oren A."/>
            <person name="Chaudhuri R.R."/>
            <person name="La Ragione R."/>
            <person name="Hildebrand F."/>
            <person name="Pallen M.J."/>
        </authorList>
    </citation>
    <scope>NUCLEOTIDE SEQUENCE</scope>
    <source>
        <strain evidence="6">ChiGjej1B1-1684</strain>
    </source>
</reference>
<accession>A0A9D1LYR7</accession>
<dbReference type="GO" id="GO:0007155">
    <property type="term" value="P:cell adhesion"/>
    <property type="evidence" value="ECO:0007669"/>
    <property type="project" value="InterPro"/>
</dbReference>
<dbReference type="InterPro" id="IPR006129">
    <property type="entry name" value="AdhesinB"/>
</dbReference>
<gene>
    <name evidence="6" type="ORF">IAD22_05560</name>
</gene>
<sequence length="311" mass="34232">MFKKEIPTLIVVFAVFLFSFGYGVFGTGEEREETDKIKIVTTTTMLCDMVKNIAGDRAEVTGLMGSGVDPHLYQAGAGDVFTMENSDVVIYNGLHLEGKMGDIFENLNSMGKTVICASDGVETSHLIETSSGVYDPHIWFDVSIWKEAAEHVSKSLCDADPKNSIYYEENLRNYLGELNDLEIYIEDKLKELPQEKRILVTAHDAFGYFGKAYGFQVEGLQGISTDAQTGTKDISLMAKFISDNKIKAVFAENSLPKATINALCEAVKNKGFETKIGGQLYSDSLGDEENGGETYIKAVKSNVDTIVRELS</sequence>
<dbReference type="PANTHER" id="PTHR42953">
    <property type="entry name" value="HIGH-AFFINITY ZINC UPTAKE SYSTEM PROTEIN ZNUA-RELATED"/>
    <property type="match status" value="1"/>
</dbReference>
<evidence type="ECO:0000256" key="3">
    <source>
        <dbReference type="ARBA" id="ARBA00022723"/>
    </source>
</evidence>
<dbReference type="InterPro" id="IPR050492">
    <property type="entry name" value="Bact_metal-bind_prot9"/>
</dbReference>
<dbReference type="SUPFAM" id="SSF53807">
    <property type="entry name" value="Helical backbone' metal receptor"/>
    <property type="match status" value="1"/>
</dbReference>
<reference evidence="6" key="1">
    <citation type="submission" date="2020-10" db="EMBL/GenBank/DDBJ databases">
        <authorList>
            <person name="Gilroy R."/>
        </authorList>
    </citation>
    <scope>NUCLEOTIDE SEQUENCE</scope>
    <source>
        <strain evidence="6">ChiGjej1B1-1684</strain>
    </source>
</reference>
<dbReference type="EMBL" id="DVNG01000084">
    <property type="protein sequence ID" value="HIU50461.1"/>
    <property type="molecule type" value="Genomic_DNA"/>
</dbReference>
<evidence type="ECO:0000256" key="5">
    <source>
        <dbReference type="RuleBase" id="RU003512"/>
    </source>
</evidence>